<feature type="compositionally biased region" description="Basic and acidic residues" evidence="4">
    <location>
        <begin position="470"/>
        <end position="485"/>
    </location>
</feature>
<protein>
    <recommendedName>
        <fullName evidence="7">NIMA interactive protein</fullName>
    </recommendedName>
</protein>
<feature type="coiled-coil region" evidence="3">
    <location>
        <begin position="75"/>
        <end position="102"/>
    </location>
</feature>
<feature type="compositionally biased region" description="Low complexity" evidence="4">
    <location>
        <begin position="550"/>
        <end position="559"/>
    </location>
</feature>
<dbReference type="EMBL" id="ML220150">
    <property type="protein sequence ID" value="TGZ77698.1"/>
    <property type="molecule type" value="Genomic_DNA"/>
</dbReference>
<evidence type="ECO:0000256" key="4">
    <source>
        <dbReference type="SAM" id="MobiDB-lite"/>
    </source>
</evidence>
<feature type="region of interest" description="Disordered" evidence="4">
    <location>
        <begin position="470"/>
        <end position="574"/>
    </location>
</feature>
<dbReference type="STRING" id="341454.A0A4S2MRH8"/>
<sequence length="574" mass="63811">MDPRDLKGASTYVNNLLQARGLVGGQPIDFARPTRDDGTPGRIINLVHELVLRRDRDADQREALGLTIRTLRTTETKQNDTIETLRTKIADLQRQNATLSAEARIHSSRVRSLESTTRTLRGENERLKTSLSQVRAQNATDLRKKDIQLQKMKERVTEVGRRSSRGKEGPSIVIHPWPAPKAGGPLSISANNSTNRKPDDGRSGSPSLSEDTTDFLTTLSQNLADENDNLLALVRQTLSSIRAVQGLPETDPSDPNPETDHDPENPILITSRTFTALSESLDTSLSSLQEMLNQPDYVPIDELAARDEEIADLQTELQQLCNRNETLQTEWKKAIELVDTWNERLKAMGEEAVAGLDLPSLKEVDLELPEDVSRDEIPQGVLREIEESVKRRGAKRPAPLDDEDVGGDADTSADGSLLKSKRPRRSSKTANGTERPETSWMQKVPLNDQSLFEETVEGQVALHTILSADDGEKATEQMHEKEGDSVRALQDADETQESVPLDDTFEAVVEHRPTRRRSMRNKQPISSSIKSTKSKPPPIPASKRTATPFTKRSTNTTTSTKRRKSTRRSIASQS</sequence>
<dbReference type="Proteomes" id="UP000298138">
    <property type="component" value="Unassembled WGS sequence"/>
</dbReference>
<reference evidence="5 6" key="1">
    <citation type="submission" date="2019-04" db="EMBL/GenBank/DDBJ databases">
        <title>Comparative genomics and transcriptomics to analyze fruiting body development in filamentous ascomycetes.</title>
        <authorList>
            <consortium name="DOE Joint Genome Institute"/>
            <person name="Lutkenhaus R."/>
            <person name="Traeger S."/>
            <person name="Breuer J."/>
            <person name="Kuo A."/>
            <person name="Lipzen A."/>
            <person name="Pangilinan J."/>
            <person name="Dilworth D."/>
            <person name="Sandor L."/>
            <person name="Poggeler S."/>
            <person name="Barry K."/>
            <person name="Grigoriev I.V."/>
            <person name="Nowrousian M."/>
        </authorList>
    </citation>
    <scope>NUCLEOTIDE SEQUENCE [LARGE SCALE GENOMIC DNA]</scope>
    <source>
        <strain evidence="5 6">CBS 389.68</strain>
    </source>
</reference>
<feature type="region of interest" description="Disordered" evidence="4">
    <location>
        <begin position="388"/>
        <end position="444"/>
    </location>
</feature>
<organism evidence="5 6">
    <name type="scientific">Ascodesmis nigricans</name>
    <dbReference type="NCBI Taxonomy" id="341454"/>
    <lineage>
        <taxon>Eukaryota</taxon>
        <taxon>Fungi</taxon>
        <taxon>Dikarya</taxon>
        <taxon>Ascomycota</taxon>
        <taxon>Pezizomycotina</taxon>
        <taxon>Pezizomycetes</taxon>
        <taxon>Pezizales</taxon>
        <taxon>Ascodesmidaceae</taxon>
        <taxon>Ascodesmis</taxon>
    </lineage>
</organism>
<name>A0A4S2MRH8_9PEZI</name>
<keyword evidence="6" id="KW-1185">Reference proteome</keyword>
<keyword evidence="2 3" id="KW-0175">Coiled coil</keyword>
<feature type="region of interest" description="Disordered" evidence="4">
    <location>
        <begin position="243"/>
        <end position="266"/>
    </location>
</feature>
<dbReference type="OrthoDB" id="312015at2759"/>
<dbReference type="Pfam" id="PF11559">
    <property type="entry name" value="ADIP"/>
    <property type="match status" value="1"/>
</dbReference>
<dbReference type="InterPro" id="IPR021622">
    <property type="entry name" value="Afadin/alpha-actinin-bd"/>
</dbReference>
<gene>
    <name evidence="5" type="ORF">EX30DRAFT_398392</name>
</gene>
<accession>A0A4S2MRH8</accession>
<feature type="compositionally biased region" description="Low complexity" evidence="4">
    <location>
        <begin position="522"/>
        <end position="531"/>
    </location>
</feature>
<feature type="compositionally biased region" description="Polar residues" evidence="4">
    <location>
        <begin position="129"/>
        <end position="140"/>
    </location>
</feature>
<evidence type="ECO:0008006" key="7">
    <source>
        <dbReference type="Google" id="ProtNLM"/>
    </source>
</evidence>
<feature type="coiled-coil region" evidence="3">
    <location>
        <begin position="303"/>
        <end position="330"/>
    </location>
</feature>
<dbReference type="InParanoid" id="A0A4S2MRH8"/>
<proteinExistence type="inferred from homology"/>
<dbReference type="AlphaFoldDB" id="A0A4S2MRH8"/>
<feature type="compositionally biased region" description="Basic and acidic residues" evidence="4">
    <location>
        <begin position="141"/>
        <end position="168"/>
    </location>
</feature>
<evidence type="ECO:0000256" key="3">
    <source>
        <dbReference type="SAM" id="Coils"/>
    </source>
</evidence>
<comment type="similarity">
    <text evidence="1">Belongs to the ADIP family.</text>
</comment>
<evidence type="ECO:0000256" key="1">
    <source>
        <dbReference type="ARBA" id="ARBA00009291"/>
    </source>
</evidence>
<evidence type="ECO:0000313" key="5">
    <source>
        <dbReference type="EMBL" id="TGZ77698.1"/>
    </source>
</evidence>
<evidence type="ECO:0000313" key="6">
    <source>
        <dbReference type="Proteomes" id="UP000298138"/>
    </source>
</evidence>
<evidence type="ECO:0000256" key="2">
    <source>
        <dbReference type="ARBA" id="ARBA00023054"/>
    </source>
</evidence>
<feature type="region of interest" description="Disordered" evidence="4">
    <location>
        <begin position="126"/>
        <end position="212"/>
    </location>
</feature>